<dbReference type="AlphaFoldDB" id="A0A8H4VLC3"/>
<feature type="region of interest" description="Disordered" evidence="1">
    <location>
        <begin position="211"/>
        <end position="238"/>
    </location>
</feature>
<organism evidence="3 4">
    <name type="scientific">Agrocybe pediades</name>
    <dbReference type="NCBI Taxonomy" id="84607"/>
    <lineage>
        <taxon>Eukaryota</taxon>
        <taxon>Fungi</taxon>
        <taxon>Dikarya</taxon>
        <taxon>Basidiomycota</taxon>
        <taxon>Agaricomycotina</taxon>
        <taxon>Agaricomycetes</taxon>
        <taxon>Agaricomycetidae</taxon>
        <taxon>Agaricales</taxon>
        <taxon>Agaricineae</taxon>
        <taxon>Strophariaceae</taxon>
        <taxon>Agrocybe</taxon>
    </lineage>
</organism>
<name>A0A8H4VLC3_9AGAR</name>
<dbReference type="Proteomes" id="UP000521872">
    <property type="component" value="Unassembled WGS sequence"/>
</dbReference>
<keyword evidence="4" id="KW-1185">Reference proteome</keyword>
<protein>
    <submittedName>
        <fullName evidence="3">Uncharacterized protein</fullName>
    </submittedName>
</protein>
<feature type="compositionally biased region" description="Basic and acidic residues" evidence="1">
    <location>
        <begin position="250"/>
        <end position="268"/>
    </location>
</feature>
<reference evidence="3 4" key="1">
    <citation type="submission" date="2019-12" db="EMBL/GenBank/DDBJ databases">
        <authorList>
            <person name="Floudas D."/>
            <person name="Bentzer J."/>
            <person name="Ahren D."/>
            <person name="Johansson T."/>
            <person name="Persson P."/>
            <person name="Tunlid A."/>
        </authorList>
    </citation>
    <scope>NUCLEOTIDE SEQUENCE [LARGE SCALE GENOMIC DNA]</scope>
    <source>
        <strain evidence="3 4">CBS 102.39</strain>
    </source>
</reference>
<proteinExistence type="predicted"/>
<evidence type="ECO:0000256" key="2">
    <source>
        <dbReference type="SAM" id="SignalP"/>
    </source>
</evidence>
<feature type="region of interest" description="Disordered" evidence="1">
    <location>
        <begin position="399"/>
        <end position="420"/>
    </location>
</feature>
<feature type="region of interest" description="Disordered" evidence="1">
    <location>
        <begin position="250"/>
        <end position="310"/>
    </location>
</feature>
<accession>A0A8H4VLC3</accession>
<gene>
    <name evidence="3" type="ORF">D9613_004357</name>
</gene>
<evidence type="ECO:0000313" key="4">
    <source>
        <dbReference type="Proteomes" id="UP000521872"/>
    </source>
</evidence>
<feature type="chain" id="PRO_5034995438" evidence="2">
    <location>
        <begin position="21"/>
        <end position="439"/>
    </location>
</feature>
<evidence type="ECO:0000313" key="3">
    <source>
        <dbReference type="EMBL" id="KAF4612074.1"/>
    </source>
</evidence>
<keyword evidence="2" id="KW-0732">Signal</keyword>
<comment type="caution">
    <text evidence="3">The sequence shown here is derived from an EMBL/GenBank/DDBJ whole genome shotgun (WGS) entry which is preliminary data.</text>
</comment>
<feature type="signal peptide" evidence="2">
    <location>
        <begin position="1"/>
        <end position="20"/>
    </location>
</feature>
<sequence length="439" mass="48722">MSSSVSETGVLISLILYVCAEEKLGSSSPLSELPENAFNGINGRQPIKRTAMYAIPHSHLISSSRIVPPLVHKNQRTRPLSTSSSYAQRSFEADLSPIIEDTRACVEPLEFHEASRVSPTVDEDDSGSTESYGQLLEGITIDYSSPPQYTSGGGLEQGNNGLNDEERTTHGLFSAQHFNQDFRGIGGSLWRAGNESDVFEDSILIPELTLTMPTPETDSPAHFPSQEQPRRPIIDGSHGQLLGEQDMAAENRDGRQNDNGHRLEDRNRGNASNVHVDIPRKDRWQGVAKQNRTITRRQKGDNNDDSDTSSGFWQGFSRALADRCASFTRPVSRKRSSDVKTSHVVEEIGSVSPMPSRFSFPQHIDHTVDAAPVFSNDGEHGASPLFSLPTVGENFERSRDTHRERIQSSRPQPRRRSVGFNMNAFGIFRKRLRRSQDGV</sequence>
<dbReference type="EMBL" id="JAACJL010000057">
    <property type="protein sequence ID" value="KAF4612074.1"/>
    <property type="molecule type" value="Genomic_DNA"/>
</dbReference>
<evidence type="ECO:0000256" key="1">
    <source>
        <dbReference type="SAM" id="MobiDB-lite"/>
    </source>
</evidence>